<feature type="transmembrane region" description="Helical" evidence="14">
    <location>
        <begin position="20"/>
        <end position="39"/>
    </location>
</feature>
<evidence type="ECO:0000256" key="5">
    <source>
        <dbReference type="ARBA" id="ARBA00022553"/>
    </source>
</evidence>
<dbReference type="PRINTS" id="PR00344">
    <property type="entry name" value="BCTRLSENSOR"/>
</dbReference>
<dbReference type="EMBL" id="CP012288">
    <property type="protein sequence ID" value="AMV66882.1"/>
    <property type="molecule type" value="Genomic_DNA"/>
</dbReference>
<dbReference type="GO" id="GO:0000155">
    <property type="term" value="F:phosphorelay sensor kinase activity"/>
    <property type="evidence" value="ECO:0007669"/>
    <property type="project" value="InterPro"/>
</dbReference>
<dbReference type="OrthoDB" id="9786919at2"/>
<keyword evidence="18" id="KW-1185">Reference proteome</keyword>
<dbReference type="PANTHER" id="PTHR45528:SF1">
    <property type="entry name" value="SENSOR HISTIDINE KINASE CPXA"/>
    <property type="match status" value="1"/>
</dbReference>
<dbReference type="InterPro" id="IPR005467">
    <property type="entry name" value="His_kinase_dom"/>
</dbReference>
<keyword evidence="11 14" id="KW-1133">Transmembrane helix</keyword>
<evidence type="ECO:0000256" key="10">
    <source>
        <dbReference type="ARBA" id="ARBA00022840"/>
    </source>
</evidence>
<reference evidence="18 19" key="1">
    <citation type="journal article" date="2016" name="PLoS ONE">
        <title>The Identification of Novel Diagnostic Marker Genes for the Detection of Beer Spoiling Pediococcus damnosus Strains Using the BlAst Diagnostic Gene findEr.</title>
        <authorList>
            <person name="Behr J."/>
            <person name="Geissler A.J."/>
            <person name="Schmid J."/>
            <person name="Zehe A."/>
            <person name="Vogel R.F."/>
        </authorList>
    </citation>
    <scope>NUCLEOTIDE SEQUENCE [LARGE SCALE GENOMIC DNA]</scope>
    <source>
        <strain evidence="16 19">TMW 2.1533</strain>
        <strain evidence="17 18">TMW 2.1535</strain>
    </source>
</reference>
<dbReference type="SMART" id="SM00388">
    <property type="entry name" value="HisKA"/>
    <property type="match status" value="1"/>
</dbReference>
<dbReference type="RefSeq" id="WP_056986191.1">
    <property type="nucleotide sequence ID" value="NZ_BAAAXI010000165.1"/>
</dbReference>
<dbReference type="Proteomes" id="UP000076405">
    <property type="component" value="Chromosome"/>
</dbReference>
<dbReference type="FunFam" id="1.10.287.130:FF:000001">
    <property type="entry name" value="Two-component sensor histidine kinase"/>
    <property type="match status" value="1"/>
</dbReference>
<dbReference type="InterPro" id="IPR003661">
    <property type="entry name" value="HisK_dim/P_dom"/>
</dbReference>
<dbReference type="EC" id="2.7.13.3" evidence="3"/>
<dbReference type="GO" id="GO:0005886">
    <property type="term" value="C:plasma membrane"/>
    <property type="evidence" value="ECO:0007669"/>
    <property type="project" value="UniProtKB-SubCell"/>
</dbReference>
<dbReference type="Gene3D" id="1.10.287.130">
    <property type="match status" value="1"/>
</dbReference>
<feature type="transmembrane region" description="Helical" evidence="14">
    <location>
        <begin position="154"/>
        <end position="176"/>
    </location>
</feature>
<dbReference type="Pfam" id="PF02518">
    <property type="entry name" value="HATPase_c"/>
    <property type="match status" value="1"/>
</dbReference>
<comment type="subcellular location">
    <subcellularLocation>
        <location evidence="2">Cell membrane</location>
        <topology evidence="2">Multi-pass membrane protein</topology>
    </subcellularLocation>
</comment>
<keyword evidence="6 16" id="KW-0808">Transferase</keyword>
<dbReference type="InterPro" id="IPR036890">
    <property type="entry name" value="HATPase_C_sf"/>
</dbReference>
<evidence type="ECO:0000256" key="3">
    <source>
        <dbReference type="ARBA" id="ARBA00012438"/>
    </source>
</evidence>
<dbReference type="InterPro" id="IPR003594">
    <property type="entry name" value="HATPase_dom"/>
</dbReference>
<keyword evidence="5" id="KW-0597">Phosphoprotein</keyword>
<evidence type="ECO:0000259" key="15">
    <source>
        <dbReference type="PROSITE" id="PS50109"/>
    </source>
</evidence>
<evidence type="ECO:0000313" key="16">
    <source>
        <dbReference type="EMBL" id="AMV63223.1"/>
    </source>
</evidence>
<dbReference type="CDD" id="cd00082">
    <property type="entry name" value="HisKA"/>
    <property type="match status" value="1"/>
</dbReference>
<evidence type="ECO:0000256" key="6">
    <source>
        <dbReference type="ARBA" id="ARBA00022679"/>
    </source>
</evidence>
<dbReference type="SUPFAM" id="SSF55874">
    <property type="entry name" value="ATPase domain of HSP90 chaperone/DNA topoisomerase II/histidine kinase"/>
    <property type="match status" value="1"/>
</dbReference>
<dbReference type="InterPro" id="IPR036097">
    <property type="entry name" value="HisK_dim/P_sf"/>
</dbReference>
<dbReference type="Proteomes" id="UP000076244">
    <property type="component" value="Chromosome"/>
</dbReference>
<evidence type="ECO:0000256" key="4">
    <source>
        <dbReference type="ARBA" id="ARBA00022475"/>
    </source>
</evidence>
<protein>
    <recommendedName>
        <fullName evidence="3">histidine kinase</fullName>
        <ecNumber evidence="3">2.7.13.3</ecNumber>
    </recommendedName>
</protein>
<dbReference type="AlphaFoldDB" id="A0A0R2HFD2"/>
<keyword evidence="9 16" id="KW-0418">Kinase</keyword>
<dbReference type="CDD" id="cd00075">
    <property type="entry name" value="HATPase"/>
    <property type="match status" value="1"/>
</dbReference>
<dbReference type="EMBL" id="CP012275">
    <property type="protein sequence ID" value="AMV63223.1"/>
    <property type="molecule type" value="Genomic_DNA"/>
</dbReference>
<evidence type="ECO:0000313" key="18">
    <source>
        <dbReference type="Proteomes" id="UP000076244"/>
    </source>
</evidence>
<organism evidence="16 19">
    <name type="scientific">Pediococcus damnosus</name>
    <dbReference type="NCBI Taxonomy" id="51663"/>
    <lineage>
        <taxon>Bacteria</taxon>
        <taxon>Bacillati</taxon>
        <taxon>Bacillota</taxon>
        <taxon>Bacilli</taxon>
        <taxon>Lactobacillales</taxon>
        <taxon>Lactobacillaceae</taxon>
        <taxon>Pediococcus</taxon>
    </lineage>
</organism>
<evidence type="ECO:0000256" key="12">
    <source>
        <dbReference type="ARBA" id="ARBA00023012"/>
    </source>
</evidence>
<keyword evidence="4" id="KW-1003">Cell membrane</keyword>
<evidence type="ECO:0000256" key="13">
    <source>
        <dbReference type="ARBA" id="ARBA00023136"/>
    </source>
</evidence>
<dbReference type="PROSITE" id="PS50109">
    <property type="entry name" value="HIS_KIN"/>
    <property type="match status" value="1"/>
</dbReference>
<keyword evidence="13 14" id="KW-0472">Membrane</keyword>
<dbReference type="InterPro" id="IPR004358">
    <property type="entry name" value="Sig_transdc_His_kin-like_C"/>
</dbReference>
<evidence type="ECO:0000256" key="1">
    <source>
        <dbReference type="ARBA" id="ARBA00000085"/>
    </source>
</evidence>
<evidence type="ECO:0000256" key="8">
    <source>
        <dbReference type="ARBA" id="ARBA00022741"/>
    </source>
</evidence>
<dbReference type="InterPro" id="IPR050398">
    <property type="entry name" value="HssS/ArlS-like"/>
</dbReference>
<evidence type="ECO:0000256" key="9">
    <source>
        <dbReference type="ARBA" id="ARBA00022777"/>
    </source>
</evidence>
<dbReference type="Pfam" id="PF00512">
    <property type="entry name" value="HisKA"/>
    <property type="match status" value="1"/>
</dbReference>
<evidence type="ECO:0000256" key="7">
    <source>
        <dbReference type="ARBA" id="ARBA00022692"/>
    </source>
</evidence>
<keyword evidence="10" id="KW-0067">ATP-binding</keyword>
<feature type="domain" description="Histidine kinase" evidence="15">
    <location>
        <begin position="245"/>
        <end position="452"/>
    </location>
</feature>
<dbReference type="Gene3D" id="3.30.565.10">
    <property type="entry name" value="Histidine kinase-like ATPase, C-terminal domain"/>
    <property type="match status" value="1"/>
</dbReference>
<evidence type="ECO:0000313" key="17">
    <source>
        <dbReference type="EMBL" id="AMV66882.1"/>
    </source>
</evidence>
<evidence type="ECO:0000256" key="2">
    <source>
        <dbReference type="ARBA" id="ARBA00004651"/>
    </source>
</evidence>
<evidence type="ECO:0000256" key="14">
    <source>
        <dbReference type="SAM" id="Phobius"/>
    </source>
</evidence>
<keyword evidence="12" id="KW-0902">Two-component regulatory system</keyword>
<accession>A0A0R2HFD2</accession>
<dbReference type="GO" id="GO:0005524">
    <property type="term" value="F:ATP binding"/>
    <property type="evidence" value="ECO:0007669"/>
    <property type="project" value="UniProtKB-KW"/>
</dbReference>
<gene>
    <name evidence="16" type="ORF">ADU70_1753</name>
    <name evidence="17" type="ORF">ADU72_0941</name>
</gene>
<evidence type="ECO:0000256" key="11">
    <source>
        <dbReference type="ARBA" id="ARBA00022989"/>
    </source>
</evidence>
<dbReference type="SUPFAM" id="SSF47384">
    <property type="entry name" value="Homodimeric domain of signal transducing histidine kinase"/>
    <property type="match status" value="1"/>
</dbReference>
<dbReference type="PANTHER" id="PTHR45528">
    <property type="entry name" value="SENSOR HISTIDINE KINASE CPXA"/>
    <property type="match status" value="1"/>
</dbReference>
<keyword evidence="7 14" id="KW-0812">Transmembrane</keyword>
<dbReference type="Gene3D" id="6.10.340.10">
    <property type="match status" value="1"/>
</dbReference>
<name>A0A0R2HFD2_9LACO</name>
<keyword evidence="8" id="KW-0547">Nucleotide-binding</keyword>
<dbReference type="SMART" id="SM00387">
    <property type="entry name" value="HATPase_c"/>
    <property type="match status" value="1"/>
</dbReference>
<dbReference type="KEGG" id="pdm:ADU72_0941"/>
<sequence>MKKKFKFKQDSSSIMLRSFMFLITVIILISGIITVIAVGNQLMETSQKSASGIIKSLKKTDIDGNDDWKNWRATNALDTSTSHVFVHNMRKDANTKYYYSPDTRNLLKIKPKKIPLIKNLYYRHDMGFLYYATGHARGIDYKLWVSLDAQFETLVRVVMVMIVILLLTVIISPLYIQLVANHLTNSLTKLTKSAEASSSSHMLRHASQLPVPASPTEVTNLATSFDRLLTHLYEQSEKEKTFISNAAHELRTPIATIRTHAQLIERRGKEHPEVIDKSVGYINEESHQMANLVDELLTLTRADRTSLDLKEFDLSKSLLVIKDKMAPLLKQQLTTDISEQITVKAHKESVEQIIINLLSNAGKYSDPTSEIKLSVKKLNDHVVVQVADQGNGISAEDGSHIFERFYRSSEIRGSTSGTGLGLAIAKQLADLNHAQLSFEANQPQGTIFSLTF</sequence>
<comment type="catalytic activity">
    <reaction evidence="1">
        <text>ATP + protein L-histidine = ADP + protein N-phospho-L-histidine.</text>
        <dbReference type="EC" id="2.7.13.3"/>
    </reaction>
</comment>
<evidence type="ECO:0000313" key="19">
    <source>
        <dbReference type="Proteomes" id="UP000076405"/>
    </source>
</evidence>
<proteinExistence type="predicted"/>